<dbReference type="PANTHER" id="PTHR45710">
    <property type="entry name" value="C-TYPE LECTIN DOMAIN-CONTAINING PROTEIN 180"/>
    <property type="match status" value="1"/>
</dbReference>
<evidence type="ECO:0000313" key="1">
    <source>
        <dbReference type="EMBL" id="EOB06396.1"/>
    </source>
</evidence>
<dbReference type="SUPFAM" id="SSF56436">
    <property type="entry name" value="C-type lectin-like"/>
    <property type="match status" value="1"/>
</dbReference>
<dbReference type="GO" id="GO:0030246">
    <property type="term" value="F:carbohydrate binding"/>
    <property type="evidence" value="ECO:0007669"/>
    <property type="project" value="UniProtKB-KW"/>
</dbReference>
<evidence type="ECO:0000313" key="2">
    <source>
        <dbReference type="Proteomes" id="UP000296049"/>
    </source>
</evidence>
<dbReference type="Gene3D" id="3.10.100.10">
    <property type="entry name" value="Mannose-Binding Protein A, subunit A"/>
    <property type="match status" value="1"/>
</dbReference>
<feature type="non-terminal residue" evidence="1">
    <location>
        <position position="61"/>
    </location>
</feature>
<feature type="non-terminal residue" evidence="1">
    <location>
        <position position="1"/>
    </location>
</feature>
<dbReference type="PANTHER" id="PTHR45710:SF35">
    <property type="entry name" value="C-TYPE LECTIN DOMAIN FAMILY 2 MEMBER D"/>
    <property type="match status" value="1"/>
</dbReference>
<dbReference type="AlphaFoldDB" id="R0K859"/>
<dbReference type="InterPro" id="IPR050828">
    <property type="entry name" value="C-type_lectin/matrix_domain"/>
</dbReference>
<proteinExistence type="predicted"/>
<dbReference type="InterPro" id="IPR016186">
    <property type="entry name" value="C-type_lectin-like/link_sf"/>
</dbReference>
<gene>
    <name evidence="1" type="ORF">Anapl_04046</name>
</gene>
<keyword evidence="1" id="KW-0430">Lectin</keyword>
<sequence length="61" mass="7067">FCLFAVNHSSDKDIPACPSLELCPSDWLYFQKKCYYLSEREANWNSSQNFCSLRNASLLVI</sequence>
<dbReference type="InterPro" id="IPR016187">
    <property type="entry name" value="CTDL_fold"/>
</dbReference>
<accession>R0K859</accession>
<dbReference type="Proteomes" id="UP000296049">
    <property type="component" value="Unassembled WGS sequence"/>
</dbReference>
<protein>
    <submittedName>
        <fullName evidence="1">C-type lectin domain family 2 member B</fullName>
    </submittedName>
</protein>
<name>R0K859_ANAPL</name>
<dbReference type="EMBL" id="KB742617">
    <property type="protein sequence ID" value="EOB06396.1"/>
    <property type="molecule type" value="Genomic_DNA"/>
</dbReference>
<reference evidence="1" key="1">
    <citation type="submission" date="2010-04" db="EMBL/GenBank/DDBJ databases">
        <title>The genome sequence and transcriptome of duck provide insight into the interaction host.</title>
        <authorList>
            <person name="Li N."/>
        </authorList>
    </citation>
    <scope>NUCLEOTIDE SEQUENCE</scope>
</reference>
<keyword evidence="2" id="KW-1185">Reference proteome</keyword>
<organism evidence="1 2">
    <name type="scientific">Anas platyrhynchos</name>
    <name type="common">Mallard</name>
    <name type="synonym">Anas boschas</name>
    <dbReference type="NCBI Taxonomy" id="8839"/>
    <lineage>
        <taxon>Eukaryota</taxon>
        <taxon>Metazoa</taxon>
        <taxon>Chordata</taxon>
        <taxon>Craniata</taxon>
        <taxon>Vertebrata</taxon>
        <taxon>Euteleostomi</taxon>
        <taxon>Archelosauria</taxon>
        <taxon>Archosauria</taxon>
        <taxon>Dinosauria</taxon>
        <taxon>Saurischia</taxon>
        <taxon>Theropoda</taxon>
        <taxon>Coelurosauria</taxon>
        <taxon>Aves</taxon>
        <taxon>Neognathae</taxon>
        <taxon>Galloanserae</taxon>
        <taxon>Anseriformes</taxon>
        <taxon>Anatidae</taxon>
        <taxon>Anatinae</taxon>
        <taxon>Anas</taxon>
    </lineage>
</organism>